<evidence type="ECO:0000256" key="1">
    <source>
        <dbReference type="SAM" id="MobiDB-lite"/>
    </source>
</evidence>
<keyword evidence="3" id="KW-1185">Reference proteome</keyword>
<proteinExistence type="predicted"/>
<reference evidence="2" key="1">
    <citation type="submission" date="2021-03" db="EMBL/GenBank/DDBJ databases">
        <authorList>
            <person name="Tagirdzhanova G."/>
        </authorList>
    </citation>
    <scope>NUCLEOTIDE SEQUENCE</scope>
</reference>
<gene>
    <name evidence="2" type="ORF">ALECFALPRED_001918</name>
</gene>
<organism evidence="2 3">
    <name type="scientific">Alectoria fallacina</name>
    <dbReference type="NCBI Taxonomy" id="1903189"/>
    <lineage>
        <taxon>Eukaryota</taxon>
        <taxon>Fungi</taxon>
        <taxon>Dikarya</taxon>
        <taxon>Ascomycota</taxon>
        <taxon>Pezizomycotina</taxon>
        <taxon>Lecanoromycetes</taxon>
        <taxon>OSLEUM clade</taxon>
        <taxon>Lecanoromycetidae</taxon>
        <taxon>Lecanorales</taxon>
        <taxon>Lecanorineae</taxon>
        <taxon>Parmeliaceae</taxon>
        <taxon>Alectoria</taxon>
    </lineage>
</organism>
<protein>
    <submittedName>
        <fullName evidence="2">Uncharacterized protein</fullName>
    </submittedName>
</protein>
<feature type="compositionally biased region" description="Basic and acidic residues" evidence="1">
    <location>
        <begin position="225"/>
        <end position="235"/>
    </location>
</feature>
<dbReference type="OrthoDB" id="10350282at2759"/>
<feature type="region of interest" description="Disordered" evidence="1">
    <location>
        <begin position="199"/>
        <end position="235"/>
    </location>
</feature>
<comment type="caution">
    <text evidence="2">The sequence shown here is derived from an EMBL/GenBank/DDBJ whole genome shotgun (WGS) entry which is preliminary data.</text>
</comment>
<evidence type="ECO:0000313" key="3">
    <source>
        <dbReference type="Proteomes" id="UP000664203"/>
    </source>
</evidence>
<dbReference type="Proteomes" id="UP000664203">
    <property type="component" value="Unassembled WGS sequence"/>
</dbReference>
<sequence>MQQSHQTFPVLASNADLAEMPPKIFGQMPDPSHSSKELESLARIFDEDCKASVSDTGSDTAGADRPFEQQYDEIDRLLESNFMSLAGQELHSPSSASRRKIESVAATATQDVRKCDEATMDDVRAEINGFGEDVGRLYNDGVMGELRAEIRAFGEDVERLHTRVHEMKSELEKDIEKLRQKNLEMDLWYEAKTAPRDMEDDRLHLGIDGTGEEMEAENEVAPAYSHERGSGDSTQ</sequence>
<evidence type="ECO:0000313" key="2">
    <source>
        <dbReference type="EMBL" id="CAF9905950.1"/>
    </source>
</evidence>
<accession>A0A8H3I3J9</accession>
<dbReference type="AlphaFoldDB" id="A0A8H3I3J9"/>
<name>A0A8H3I3J9_9LECA</name>
<dbReference type="EMBL" id="CAJPDR010000015">
    <property type="protein sequence ID" value="CAF9905950.1"/>
    <property type="molecule type" value="Genomic_DNA"/>
</dbReference>